<name>A0A6G4X6A6_9ACTN</name>
<feature type="domain" description="Pre ATP-grasp" evidence="1">
    <location>
        <begin position="20"/>
        <end position="55"/>
    </location>
</feature>
<sequence length="56" mass="6007">MTGGLARQPPEARTAAAYAAHRMLWWAREGDVLVLPTLPDDALADYITGLTGTPRA</sequence>
<dbReference type="Pfam" id="PF18604">
    <property type="entry name" value="PreAtp-grasp"/>
    <property type="match status" value="1"/>
</dbReference>
<evidence type="ECO:0000259" key="1">
    <source>
        <dbReference type="Pfam" id="PF18604"/>
    </source>
</evidence>
<reference evidence="2 3" key="1">
    <citation type="submission" date="2020-02" db="EMBL/GenBank/DDBJ databases">
        <title>Whole-genome analyses of novel actinobacteria.</title>
        <authorList>
            <person name="Sahin N."/>
            <person name="Tatar D."/>
        </authorList>
    </citation>
    <scope>NUCLEOTIDE SEQUENCE [LARGE SCALE GENOMIC DNA]</scope>
    <source>
        <strain evidence="2 3">SB3404</strain>
    </source>
</reference>
<dbReference type="InterPro" id="IPR040754">
    <property type="entry name" value="PreAtp-grasp"/>
</dbReference>
<proteinExistence type="predicted"/>
<dbReference type="EMBL" id="JAAKZZ010000414">
    <property type="protein sequence ID" value="NGO72201.1"/>
    <property type="molecule type" value="Genomic_DNA"/>
</dbReference>
<dbReference type="AlphaFoldDB" id="A0A6G4X6A6"/>
<comment type="caution">
    <text evidence="2">The sequence shown here is derived from an EMBL/GenBank/DDBJ whole genome shotgun (WGS) entry which is preliminary data.</text>
</comment>
<protein>
    <recommendedName>
        <fullName evidence="1">Pre ATP-grasp domain-containing protein</fullName>
    </recommendedName>
</protein>
<gene>
    <name evidence="2" type="ORF">G5C65_28405</name>
</gene>
<organism evidence="2 3">
    <name type="scientific">Streptomyces boncukensis</name>
    <dbReference type="NCBI Taxonomy" id="2711219"/>
    <lineage>
        <taxon>Bacteria</taxon>
        <taxon>Bacillati</taxon>
        <taxon>Actinomycetota</taxon>
        <taxon>Actinomycetes</taxon>
        <taxon>Kitasatosporales</taxon>
        <taxon>Streptomycetaceae</taxon>
        <taxon>Streptomyces</taxon>
    </lineage>
</organism>
<feature type="non-terminal residue" evidence="2">
    <location>
        <position position="56"/>
    </location>
</feature>
<evidence type="ECO:0000313" key="2">
    <source>
        <dbReference type="EMBL" id="NGO72201.1"/>
    </source>
</evidence>
<evidence type="ECO:0000313" key="3">
    <source>
        <dbReference type="Proteomes" id="UP000477722"/>
    </source>
</evidence>
<accession>A0A6G4X6A6</accession>
<dbReference type="Proteomes" id="UP000477722">
    <property type="component" value="Unassembled WGS sequence"/>
</dbReference>
<keyword evidence="3" id="KW-1185">Reference proteome</keyword>